<gene>
    <name evidence="2" type="ORF">PTRA_a0637</name>
</gene>
<evidence type="ECO:0000313" key="2">
    <source>
        <dbReference type="EMBL" id="ALS31972.1"/>
    </source>
</evidence>
<dbReference type="EMBL" id="CP011034">
    <property type="protein sequence ID" value="ALS31972.1"/>
    <property type="molecule type" value="Genomic_DNA"/>
</dbReference>
<evidence type="ECO:0000256" key="1">
    <source>
        <dbReference type="SAM" id="Phobius"/>
    </source>
</evidence>
<keyword evidence="1" id="KW-0472">Membrane</keyword>
<name>A0A0U2MMQ5_9GAMM</name>
<keyword evidence="1" id="KW-0812">Transmembrane</keyword>
<sequence>MRGYCAHVTAYLLVSVLFSHKYVYYILSLIKSYHSNK</sequence>
<dbReference type="Proteomes" id="UP000065261">
    <property type="component" value="Chromosome I"/>
</dbReference>
<organism evidence="2">
    <name type="scientific">Pseudoalteromonas translucida KMM 520</name>
    <dbReference type="NCBI Taxonomy" id="1315283"/>
    <lineage>
        <taxon>Bacteria</taxon>
        <taxon>Pseudomonadati</taxon>
        <taxon>Pseudomonadota</taxon>
        <taxon>Gammaproteobacteria</taxon>
        <taxon>Alteromonadales</taxon>
        <taxon>Pseudoalteromonadaceae</taxon>
        <taxon>Pseudoalteromonas</taxon>
    </lineage>
</organism>
<protein>
    <submittedName>
        <fullName evidence="2">Uncharacterized protein</fullName>
    </submittedName>
</protein>
<reference evidence="2 3" key="1">
    <citation type="submission" date="2015-03" db="EMBL/GenBank/DDBJ databases">
        <authorList>
            <person name="Murphy D."/>
        </authorList>
    </citation>
    <scope>NUCLEOTIDE SEQUENCE [LARGE SCALE GENOMIC DNA]</scope>
    <source>
        <strain evidence="2 3">KMM 520</strain>
    </source>
</reference>
<accession>A0A0U2MMQ5</accession>
<dbReference type="AlphaFoldDB" id="A0A0U2MMQ5"/>
<proteinExistence type="predicted"/>
<dbReference type="PATRIC" id="fig|1315283.4.peg.570"/>
<evidence type="ECO:0000313" key="3">
    <source>
        <dbReference type="Proteomes" id="UP000065261"/>
    </source>
</evidence>
<feature type="transmembrane region" description="Helical" evidence="1">
    <location>
        <begin position="6"/>
        <end position="27"/>
    </location>
</feature>
<keyword evidence="1" id="KW-1133">Transmembrane helix</keyword>
<dbReference type="KEGG" id="ptn:PTRA_a0637"/>